<dbReference type="STRING" id="485913.Krac_4424"/>
<evidence type="ECO:0000313" key="3">
    <source>
        <dbReference type="Proteomes" id="UP000004508"/>
    </source>
</evidence>
<reference evidence="2 3" key="1">
    <citation type="journal article" date="2011" name="Stand. Genomic Sci.">
        <title>Non-contiguous finished genome sequence and contextual data of the filamentous soil bacterium Ktedonobacter racemifer type strain (SOSP1-21).</title>
        <authorList>
            <person name="Chang Y.J."/>
            <person name="Land M."/>
            <person name="Hauser L."/>
            <person name="Chertkov O."/>
            <person name="Del Rio T.G."/>
            <person name="Nolan M."/>
            <person name="Copeland A."/>
            <person name="Tice H."/>
            <person name="Cheng J.F."/>
            <person name="Lucas S."/>
            <person name="Han C."/>
            <person name="Goodwin L."/>
            <person name="Pitluck S."/>
            <person name="Ivanova N."/>
            <person name="Ovchinikova G."/>
            <person name="Pati A."/>
            <person name="Chen A."/>
            <person name="Palaniappan K."/>
            <person name="Mavromatis K."/>
            <person name="Liolios K."/>
            <person name="Brettin T."/>
            <person name="Fiebig A."/>
            <person name="Rohde M."/>
            <person name="Abt B."/>
            <person name="Goker M."/>
            <person name="Detter J.C."/>
            <person name="Woyke T."/>
            <person name="Bristow J."/>
            <person name="Eisen J.A."/>
            <person name="Markowitz V."/>
            <person name="Hugenholtz P."/>
            <person name="Kyrpides N.C."/>
            <person name="Klenk H.P."/>
            <person name="Lapidus A."/>
        </authorList>
    </citation>
    <scope>NUCLEOTIDE SEQUENCE [LARGE SCALE GENOMIC DNA]</scope>
    <source>
        <strain evidence="3">DSM 44963</strain>
    </source>
</reference>
<name>D6TSR0_KTERA</name>
<gene>
    <name evidence="2" type="ORF">Krac_4424</name>
</gene>
<keyword evidence="1" id="KW-0812">Transmembrane</keyword>
<keyword evidence="3" id="KW-1185">Reference proteome</keyword>
<comment type="caution">
    <text evidence="2">The sequence shown here is derived from an EMBL/GenBank/DDBJ whole genome shotgun (WGS) entry which is preliminary data.</text>
</comment>
<dbReference type="InParanoid" id="D6TSR0"/>
<protein>
    <submittedName>
        <fullName evidence="2">Uncharacterized protein</fullName>
    </submittedName>
</protein>
<dbReference type="AlphaFoldDB" id="D6TSR0"/>
<dbReference type="EMBL" id="ADVG01000003">
    <property type="protein sequence ID" value="EFH83461.1"/>
    <property type="molecule type" value="Genomic_DNA"/>
</dbReference>
<feature type="transmembrane region" description="Helical" evidence="1">
    <location>
        <begin position="12"/>
        <end position="32"/>
    </location>
</feature>
<sequence length="58" mass="6821">MTKRRLNDVWRLPPPFIVSCLYFFVVLFSAFLDRRYGQKIPFCPPSAPVDDSYNPPEI</sequence>
<organism evidence="2 3">
    <name type="scientific">Ktedonobacter racemifer DSM 44963</name>
    <dbReference type="NCBI Taxonomy" id="485913"/>
    <lineage>
        <taxon>Bacteria</taxon>
        <taxon>Bacillati</taxon>
        <taxon>Chloroflexota</taxon>
        <taxon>Ktedonobacteria</taxon>
        <taxon>Ktedonobacterales</taxon>
        <taxon>Ktedonobacteraceae</taxon>
        <taxon>Ktedonobacter</taxon>
    </lineage>
</organism>
<keyword evidence="1" id="KW-0472">Membrane</keyword>
<accession>D6TSR0</accession>
<evidence type="ECO:0000256" key="1">
    <source>
        <dbReference type="SAM" id="Phobius"/>
    </source>
</evidence>
<proteinExistence type="predicted"/>
<dbReference type="Proteomes" id="UP000004508">
    <property type="component" value="Unassembled WGS sequence"/>
</dbReference>
<keyword evidence="1" id="KW-1133">Transmembrane helix</keyword>
<evidence type="ECO:0000313" key="2">
    <source>
        <dbReference type="EMBL" id="EFH83461.1"/>
    </source>
</evidence>